<accession>A0AAN8WS02</accession>
<dbReference type="Proteomes" id="UP001381693">
    <property type="component" value="Unassembled WGS sequence"/>
</dbReference>
<evidence type="ECO:0000256" key="1">
    <source>
        <dbReference type="ARBA" id="ARBA00022460"/>
    </source>
</evidence>
<dbReference type="GO" id="GO:0062129">
    <property type="term" value="C:chitin-based extracellular matrix"/>
    <property type="evidence" value="ECO:0007669"/>
    <property type="project" value="TreeGrafter"/>
</dbReference>
<protein>
    <submittedName>
        <fullName evidence="3">Uncharacterized protein</fullName>
    </submittedName>
</protein>
<dbReference type="InterPro" id="IPR050468">
    <property type="entry name" value="Cuticle_Struct_Prot"/>
</dbReference>
<dbReference type="PROSITE" id="PS00233">
    <property type="entry name" value="CHIT_BIND_RR_1"/>
    <property type="match status" value="1"/>
</dbReference>
<dbReference type="PANTHER" id="PTHR10380:SF173">
    <property type="entry name" value="CUTICULAR PROTEIN 47EF, ISOFORM C-RELATED"/>
    <property type="match status" value="1"/>
</dbReference>
<comment type="caution">
    <text evidence="3">The sequence shown here is derived from an EMBL/GenBank/DDBJ whole genome shotgun (WGS) entry which is preliminary data.</text>
</comment>
<evidence type="ECO:0000313" key="3">
    <source>
        <dbReference type="EMBL" id="KAK7069977.1"/>
    </source>
</evidence>
<dbReference type="Pfam" id="PF00379">
    <property type="entry name" value="Chitin_bind_4"/>
    <property type="match status" value="1"/>
</dbReference>
<feature type="non-terminal residue" evidence="3">
    <location>
        <position position="1"/>
    </location>
</feature>
<keyword evidence="1 2" id="KW-0193">Cuticle</keyword>
<dbReference type="GO" id="GO:0008010">
    <property type="term" value="F:structural constituent of chitin-based larval cuticle"/>
    <property type="evidence" value="ECO:0007669"/>
    <property type="project" value="TreeGrafter"/>
</dbReference>
<dbReference type="PRINTS" id="PR00947">
    <property type="entry name" value="CUTICLE"/>
</dbReference>
<name>A0AAN8WS02_HALRR</name>
<gene>
    <name evidence="3" type="ORF">SK128_023394</name>
</gene>
<organism evidence="3 4">
    <name type="scientific">Halocaridina rubra</name>
    <name type="common">Hawaiian red shrimp</name>
    <dbReference type="NCBI Taxonomy" id="373956"/>
    <lineage>
        <taxon>Eukaryota</taxon>
        <taxon>Metazoa</taxon>
        <taxon>Ecdysozoa</taxon>
        <taxon>Arthropoda</taxon>
        <taxon>Crustacea</taxon>
        <taxon>Multicrustacea</taxon>
        <taxon>Malacostraca</taxon>
        <taxon>Eumalacostraca</taxon>
        <taxon>Eucarida</taxon>
        <taxon>Decapoda</taxon>
        <taxon>Pleocyemata</taxon>
        <taxon>Caridea</taxon>
        <taxon>Atyoidea</taxon>
        <taxon>Atyidae</taxon>
        <taxon>Halocaridina</taxon>
    </lineage>
</organism>
<dbReference type="PANTHER" id="PTHR10380">
    <property type="entry name" value="CUTICLE PROTEIN"/>
    <property type="match status" value="1"/>
</dbReference>
<evidence type="ECO:0000313" key="4">
    <source>
        <dbReference type="Proteomes" id="UP001381693"/>
    </source>
</evidence>
<dbReference type="InterPro" id="IPR000618">
    <property type="entry name" value="Insect_cuticle"/>
</dbReference>
<reference evidence="3 4" key="1">
    <citation type="submission" date="2023-11" db="EMBL/GenBank/DDBJ databases">
        <title>Halocaridina rubra genome assembly.</title>
        <authorList>
            <person name="Smith C."/>
        </authorList>
    </citation>
    <scope>NUCLEOTIDE SEQUENCE [LARGE SCALE GENOMIC DNA]</scope>
    <source>
        <strain evidence="3">EP-1</strain>
        <tissue evidence="3">Whole</tissue>
    </source>
</reference>
<proteinExistence type="predicted"/>
<evidence type="ECO:0000256" key="2">
    <source>
        <dbReference type="PROSITE-ProRule" id="PRU00497"/>
    </source>
</evidence>
<dbReference type="AlphaFoldDB" id="A0AAN8WS02"/>
<sequence length="111" mass="11974">VACLAALQITGSLAFPSYSPYKAPIIPILKDDRTQDAYGGYSFAYSTGNGIYRNENGRQNYGQNTDGGWSYTSPEGVPVKISFVADQGGYQPVGAVIPVPPELPYSRTQVY</sequence>
<keyword evidence="4" id="KW-1185">Reference proteome</keyword>
<dbReference type="EMBL" id="JAXCGZ010015636">
    <property type="protein sequence ID" value="KAK7069977.1"/>
    <property type="molecule type" value="Genomic_DNA"/>
</dbReference>
<dbReference type="InterPro" id="IPR031311">
    <property type="entry name" value="CHIT_BIND_RR_consensus"/>
</dbReference>
<dbReference type="PROSITE" id="PS51155">
    <property type="entry name" value="CHIT_BIND_RR_2"/>
    <property type="match status" value="1"/>
</dbReference>